<proteinExistence type="predicted"/>
<dbReference type="PANTHER" id="PTHR12607:SF12">
    <property type="entry name" value="APC-LIKE, ISOFORM A-RELATED"/>
    <property type="match status" value="1"/>
</dbReference>
<dbReference type="GO" id="GO:0030877">
    <property type="term" value="C:beta-catenin destruction complex"/>
    <property type="evidence" value="ECO:0007669"/>
    <property type="project" value="TreeGrafter"/>
</dbReference>
<feature type="compositionally biased region" description="Polar residues" evidence="1">
    <location>
        <begin position="905"/>
        <end position="914"/>
    </location>
</feature>
<dbReference type="Pfam" id="PF05923">
    <property type="entry name" value="APC_r"/>
    <property type="match status" value="3"/>
</dbReference>
<protein>
    <submittedName>
        <fullName evidence="2">Uncharacterized protein</fullName>
    </submittedName>
</protein>
<dbReference type="GO" id="GO:0005881">
    <property type="term" value="C:cytoplasmic microtubule"/>
    <property type="evidence" value="ECO:0007669"/>
    <property type="project" value="TreeGrafter"/>
</dbReference>
<dbReference type="GO" id="GO:0045295">
    <property type="term" value="F:gamma-catenin binding"/>
    <property type="evidence" value="ECO:0007669"/>
    <property type="project" value="TreeGrafter"/>
</dbReference>
<dbReference type="GO" id="GO:0001708">
    <property type="term" value="P:cell fate specification"/>
    <property type="evidence" value="ECO:0007669"/>
    <property type="project" value="TreeGrafter"/>
</dbReference>
<feature type="compositionally biased region" description="Low complexity" evidence="1">
    <location>
        <begin position="888"/>
        <end position="900"/>
    </location>
</feature>
<feature type="compositionally biased region" description="Polar residues" evidence="1">
    <location>
        <begin position="116"/>
        <end position="125"/>
    </location>
</feature>
<dbReference type="Pfam" id="PF05924">
    <property type="entry name" value="SAMP"/>
    <property type="match status" value="1"/>
</dbReference>
<gene>
    <name evidence="2" type="ORF">EB796_024196</name>
</gene>
<feature type="region of interest" description="Disordered" evidence="1">
    <location>
        <begin position="448"/>
        <end position="668"/>
    </location>
</feature>
<name>A0A7J7IUG4_BUGNE</name>
<dbReference type="Proteomes" id="UP000593567">
    <property type="component" value="Unassembled WGS sequence"/>
</dbReference>
<feature type="compositionally biased region" description="Low complexity" evidence="1">
    <location>
        <begin position="96"/>
        <end position="108"/>
    </location>
</feature>
<evidence type="ECO:0000256" key="1">
    <source>
        <dbReference type="SAM" id="MobiDB-lite"/>
    </source>
</evidence>
<reference evidence="2" key="1">
    <citation type="submission" date="2020-06" db="EMBL/GenBank/DDBJ databases">
        <title>Draft genome of Bugula neritina, a colonial animal packing powerful symbionts and potential medicines.</title>
        <authorList>
            <person name="Rayko M."/>
        </authorList>
    </citation>
    <scope>NUCLEOTIDE SEQUENCE [LARGE SCALE GENOMIC DNA]</scope>
    <source>
        <strain evidence="2">Kwan_BN1</strain>
    </source>
</reference>
<dbReference type="EMBL" id="VXIV02003389">
    <property type="protein sequence ID" value="KAF6017480.1"/>
    <property type="molecule type" value="Genomic_DNA"/>
</dbReference>
<dbReference type="PANTHER" id="PTHR12607">
    <property type="entry name" value="ADENOMATOUS POLYPOSIS COLI PROTEIN FAMILY"/>
    <property type="match status" value="1"/>
</dbReference>
<dbReference type="GO" id="GO:0016342">
    <property type="term" value="C:catenin complex"/>
    <property type="evidence" value="ECO:0007669"/>
    <property type="project" value="TreeGrafter"/>
</dbReference>
<dbReference type="GO" id="GO:0008013">
    <property type="term" value="F:beta-catenin binding"/>
    <property type="evidence" value="ECO:0007669"/>
    <property type="project" value="InterPro"/>
</dbReference>
<dbReference type="GO" id="GO:0016055">
    <property type="term" value="P:Wnt signaling pathway"/>
    <property type="evidence" value="ECO:0007669"/>
    <property type="project" value="InterPro"/>
</dbReference>
<comment type="caution">
    <text evidence="2">The sequence shown here is derived from an EMBL/GenBank/DDBJ whole genome shotgun (WGS) entry which is preliminary data.</text>
</comment>
<organism evidence="2 3">
    <name type="scientific">Bugula neritina</name>
    <name type="common">Brown bryozoan</name>
    <name type="synonym">Sertularia neritina</name>
    <dbReference type="NCBI Taxonomy" id="10212"/>
    <lineage>
        <taxon>Eukaryota</taxon>
        <taxon>Metazoa</taxon>
        <taxon>Spiralia</taxon>
        <taxon>Lophotrochozoa</taxon>
        <taxon>Bryozoa</taxon>
        <taxon>Gymnolaemata</taxon>
        <taxon>Cheilostomatida</taxon>
        <taxon>Flustrina</taxon>
        <taxon>Buguloidea</taxon>
        <taxon>Bugulidae</taxon>
        <taxon>Bugula</taxon>
    </lineage>
</organism>
<dbReference type="GO" id="GO:0007399">
    <property type="term" value="P:nervous system development"/>
    <property type="evidence" value="ECO:0007669"/>
    <property type="project" value="TreeGrafter"/>
</dbReference>
<feature type="compositionally biased region" description="Polar residues" evidence="1">
    <location>
        <begin position="816"/>
        <end position="880"/>
    </location>
</feature>
<feature type="compositionally biased region" description="Polar residues" evidence="1">
    <location>
        <begin position="775"/>
        <end position="807"/>
    </location>
</feature>
<dbReference type="GO" id="GO:0090090">
    <property type="term" value="P:negative regulation of canonical Wnt signaling pathway"/>
    <property type="evidence" value="ECO:0007669"/>
    <property type="project" value="TreeGrafter"/>
</dbReference>
<feature type="compositionally biased region" description="Polar residues" evidence="1">
    <location>
        <begin position="722"/>
        <end position="732"/>
    </location>
</feature>
<feature type="region of interest" description="Disordered" evidence="1">
    <location>
        <begin position="89"/>
        <end position="158"/>
    </location>
</feature>
<dbReference type="GO" id="GO:0007389">
    <property type="term" value="P:pattern specification process"/>
    <property type="evidence" value="ECO:0007669"/>
    <property type="project" value="TreeGrafter"/>
</dbReference>
<dbReference type="GO" id="GO:0007026">
    <property type="term" value="P:negative regulation of microtubule depolymerization"/>
    <property type="evidence" value="ECO:0007669"/>
    <property type="project" value="TreeGrafter"/>
</dbReference>
<dbReference type="AlphaFoldDB" id="A0A7J7IUG4"/>
<feature type="region of interest" description="Disordered" evidence="1">
    <location>
        <begin position="683"/>
        <end position="914"/>
    </location>
</feature>
<feature type="compositionally biased region" description="Low complexity" evidence="1">
    <location>
        <begin position="539"/>
        <end position="555"/>
    </location>
</feature>
<feature type="compositionally biased region" description="Polar residues" evidence="1">
    <location>
        <begin position="314"/>
        <end position="374"/>
    </location>
</feature>
<feature type="compositionally biased region" description="Polar residues" evidence="1">
    <location>
        <begin position="606"/>
        <end position="631"/>
    </location>
</feature>
<evidence type="ECO:0000313" key="2">
    <source>
        <dbReference type="EMBL" id="KAF6017480.1"/>
    </source>
</evidence>
<sequence>MERRVLRLKELWREYTKTKCSALLLPYSKPLPKTPVEQKTVSFDDHTHIQETPMMFSRASSLASLSSCDQHSIHSSVFSEYSCRRASQVVSPSDLPDSPGGTTPQSPTTRRKAKQTGANANTQPSALPAKQVLERDGSTPSQSLDMQTNRKESSQVEISQFQPIAAQPAGTESEAVTNLLGLSGMFGSLSGLISVQEPSPGEDLDTSAYGYNHIPNTAYHMHSSIHYQQQQQYNAGMGVAYPYHPAMPPAPYLQYGSLPQQHYAAIRQPLPAHTGLSTAPLATHSSNQPGVTNNTAVYGALQQVPLANDKQHSHNSNPNFTSSQPMSSDTHQQIVQGTNQQVHQGSTHTTQQVASASLDTKEQVPSSPASTKPTGSVDMKQQCLQEPESGISLSSIGRSKVDQFLTDTMRTYAVEGTPGPNSTRSSLSALTFLDEPAVPRASISQLKSSFSKSKEADDDVVLPPPKLPAKRGDSKQQPTSSPSKASPNKPLDLSLKPKTDATAALATHSNTEEIKPESSEVAPPVPPKPAHLVGKRSDSVASSSPVSTKSNSEKSPGGASKPVASSRSSNNSESRNDSDSSSDGDDFMLQQCISSAMPSSRKKMAKSSSDTSVTTANSRAANRSVPRSKTFGSRLRMPSKKSIKAVQLAKQRQAPPIVSANSPTPDDDYFAEEAMMTYCTEDTPYNKSTATSLSDLSVIDDDDFDSAIDTNPSMPVEDLVKTESTSRTTGYPPQSREGKVGTEASESDSSSSDDEATSSMLNNAILSALPKKSGKSSVPSMHSSQALKCTSSELRATDIKYQTSGDSVRNYATEGTPHNFSTNTSLSDLTVDSHYSTSKTPVSQHVSDTSIGQSKQTVNQSAKQISQLSKRPSSGHTSIRTGLASRIPQATSSSAQRASQPPQPNISLASVPSNITVCPPCPSSPYYL</sequence>
<dbReference type="GO" id="GO:0008017">
    <property type="term" value="F:microtubule binding"/>
    <property type="evidence" value="ECO:0007669"/>
    <property type="project" value="TreeGrafter"/>
</dbReference>
<dbReference type="InterPro" id="IPR026818">
    <property type="entry name" value="Apc_fam"/>
</dbReference>
<feature type="compositionally biased region" description="Polar residues" evidence="1">
    <location>
        <begin position="138"/>
        <end position="147"/>
    </location>
</feature>
<keyword evidence="3" id="KW-1185">Reference proteome</keyword>
<feature type="compositionally biased region" description="Polar residues" evidence="1">
    <location>
        <begin position="475"/>
        <end position="486"/>
    </location>
</feature>
<dbReference type="GO" id="GO:0016477">
    <property type="term" value="P:cell migration"/>
    <property type="evidence" value="ECO:0007669"/>
    <property type="project" value="TreeGrafter"/>
</dbReference>
<accession>A0A7J7IUG4</accession>
<dbReference type="InterPro" id="IPR009223">
    <property type="entry name" value="APC_rpt"/>
</dbReference>
<evidence type="ECO:0000313" key="3">
    <source>
        <dbReference type="Proteomes" id="UP000593567"/>
    </source>
</evidence>
<dbReference type="InterPro" id="IPR009224">
    <property type="entry name" value="SAMP"/>
</dbReference>
<feature type="region of interest" description="Disordered" evidence="1">
    <location>
        <begin position="309"/>
        <end position="379"/>
    </location>
</feature>